<accession>C7IXX4</accession>
<evidence type="ECO:0000313" key="2">
    <source>
        <dbReference type="EMBL" id="BAH91433.1"/>
    </source>
</evidence>
<dbReference type="AlphaFoldDB" id="C7IXX4"/>
<dbReference type="KEGG" id="dosa:Os01g0909900"/>
<gene>
    <name evidence="2" type="ordered locus">Os01g0909900</name>
</gene>
<proteinExistence type="predicted"/>
<dbReference type="EMBL" id="AP008207">
    <property type="protein sequence ID" value="BAH91433.1"/>
    <property type="molecule type" value="Genomic_DNA"/>
</dbReference>
<dbReference type="PANTHER" id="PTHR32166">
    <property type="entry name" value="OSJNBA0013A04.12 PROTEIN"/>
    <property type="match status" value="1"/>
</dbReference>
<organism evidence="2 3">
    <name type="scientific">Oryza sativa subsp. japonica</name>
    <name type="common">Rice</name>
    <dbReference type="NCBI Taxonomy" id="39947"/>
    <lineage>
        <taxon>Eukaryota</taxon>
        <taxon>Viridiplantae</taxon>
        <taxon>Streptophyta</taxon>
        <taxon>Embryophyta</taxon>
        <taxon>Tracheophyta</taxon>
        <taxon>Spermatophyta</taxon>
        <taxon>Magnoliopsida</taxon>
        <taxon>Liliopsida</taxon>
        <taxon>Poales</taxon>
        <taxon>Poaceae</taxon>
        <taxon>BOP clade</taxon>
        <taxon>Oryzoideae</taxon>
        <taxon>Oryzeae</taxon>
        <taxon>Oryzinae</taxon>
        <taxon>Oryza</taxon>
        <taxon>Oryza sativa</taxon>
    </lineage>
</organism>
<sequence>MTLLRCSGALLCPHPSCQPPCSAPSCRHQHHHGEHWRIEQKYPILIRGTPMTWDGNEAKHSMNQTKIGSNAYYVVTKCRIKEHIGHIIPCKVYSHHKTLALMRKHTKKRDTIRPGVTRFALAFLTLQSLIEKKRELRAMALSVEWDCGNNAPALKKAKGKIATSTLMSRTFWNDVSQCLKVFEPLVKVLHMVNSDEAKKEIMVAAKNLENTYNPIFEHIAKKMEDAFHAQGWITDGGDEEDIDPISGLPFSLIYEASGATKAMQPRRSARVRELHEDDFNSGEEDEANEEGIDFESDKDEIVPTKLY</sequence>
<reference evidence="2 3" key="1">
    <citation type="journal article" date="2005" name="Nature">
        <title>The map-based sequence of the rice genome.</title>
        <authorList>
            <consortium name="International rice genome sequencing project (IRGSP)"/>
            <person name="Matsumoto T."/>
            <person name="Wu J."/>
            <person name="Kanamori H."/>
            <person name="Katayose Y."/>
            <person name="Fujisawa M."/>
            <person name="Namiki N."/>
            <person name="Mizuno H."/>
            <person name="Yamamoto K."/>
            <person name="Antonio B.A."/>
            <person name="Baba T."/>
            <person name="Sakata K."/>
            <person name="Nagamura Y."/>
            <person name="Aoki H."/>
            <person name="Arikawa K."/>
            <person name="Arita K."/>
            <person name="Bito T."/>
            <person name="Chiden Y."/>
            <person name="Fujitsuka N."/>
            <person name="Fukunaka R."/>
            <person name="Hamada M."/>
            <person name="Harada C."/>
            <person name="Hayashi A."/>
            <person name="Hijishita S."/>
            <person name="Honda M."/>
            <person name="Hosokawa S."/>
            <person name="Ichikawa Y."/>
            <person name="Idonuma A."/>
            <person name="Iijima M."/>
            <person name="Ikeda M."/>
            <person name="Ikeno M."/>
            <person name="Ito K."/>
            <person name="Ito S."/>
            <person name="Ito T."/>
            <person name="Ito Y."/>
            <person name="Ito Y."/>
            <person name="Iwabuchi A."/>
            <person name="Kamiya K."/>
            <person name="Karasawa W."/>
            <person name="Kurita K."/>
            <person name="Katagiri S."/>
            <person name="Kikuta A."/>
            <person name="Kobayashi H."/>
            <person name="Kobayashi N."/>
            <person name="Machita K."/>
            <person name="Maehara T."/>
            <person name="Masukawa M."/>
            <person name="Mizubayashi T."/>
            <person name="Mukai Y."/>
            <person name="Nagasaki H."/>
            <person name="Nagata Y."/>
            <person name="Naito S."/>
            <person name="Nakashima M."/>
            <person name="Nakama Y."/>
            <person name="Nakamichi Y."/>
            <person name="Nakamura M."/>
            <person name="Meguro A."/>
            <person name="Negishi M."/>
            <person name="Ohta I."/>
            <person name="Ohta T."/>
            <person name="Okamoto M."/>
            <person name="Ono N."/>
            <person name="Saji S."/>
            <person name="Sakaguchi M."/>
            <person name="Sakai K."/>
            <person name="Shibata M."/>
            <person name="Shimokawa T."/>
            <person name="Song J."/>
            <person name="Takazaki Y."/>
            <person name="Terasawa K."/>
            <person name="Tsugane M."/>
            <person name="Tsuji K."/>
            <person name="Ueda S."/>
            <person name="Waki K."/>
            <person name="Yamagata H."/>
            <person name="Yamamoto M."/>
            <person name="Yamamoto S."/>
            <person name="Yamane H."/>
            <person name="Yoshiki S."/>
            <person name="Yoshihara R."/>
            <person name="Yukawa K."/>
            <person name="Zhong H."/>
            <person name="Yano M."/>
            <person name="Yuan Q."/>
            <person name="Ouyang S."/>
            <person name="Liu J."/>
            <person name="Jones K.M."/>
            <person name="Gansberger K."/>
            <person name="Moffat K."/>
            <person name="Hill J."/>
            <person name="Bera J."/>
            <person name="Fadrosh D."/>
            <person name="Jin S."/>
            <person name="Johri S."/>
            <person name="Kim M."/>
            <person name="Overton L."/>
            <person name="Reardon M."/>
            <person name="Tsitrin T."/>
            <person name="Vuong H."/>
            <person name="Weaver B."/>
            <person name="Ciecko A."/>
            <person name="Tallon L."/>
            <person name="Jackson J."/>
            <person name="Pai G."/>
            <person name="Aken S.V."/>
            <person name="Utterback T."/>
            <person name="Reidmuller S."/>
            <person name="Feldblyum T."/>
            <person name="Hsiao J."/>
            <person name="Zismann V."/>
            <person name="Iobst S."/>
            <person name="de Vazeille A.R."/>
            <person name="Buell C.R."/>
            <person name="Ying K."/>
            <person name="Li Y."/>
            <person name="Lu T."/>
            <person name="Huang Y."/>
            <person name="Zhao Q."/>
            <person name="Feng Q."/>
            <person name="Zhang L."/>
            <person name="Zhu J."/>
            <person name="Weng Q."/>
            <person name="Mu J."/>
            <person name="Lu Y."/>
            <person name="Fan D."/>
            <person name="Liu Y."/>
            <person name="Guan J."/>
            <person name="Zhang Y."/>
            <person name="Yu S."/>
            <person name="Liu X."/>
            <person name="Zhang Y."/>
            <person name="Hong G."/>
            <person name="Han B."/>
            <person name="Choisne N."/>
            <person name="Demange N."/>
            <person name="Orjeda G."/>
            <person name="Samain S."/>
            <person name="Cattolico L."/>
            <person name="Pelletier E."/>
            <person name="Couloux A."/>
            <person name="Segurens B."/>
            <person name="Wincker P."/>
            <person name="D'Hont A."/>
            <person name="Scarpelli C."/>
            <person name="Weissenbach J."/>
            <person name="Salanoubat M."/>
            <person name="Quetier F."/>
            <person name="Yu Y."/>
            <person name="Kim H.R."/>
            <person name="Rambo T."/>
            <person name="Currie J."/>
            <person name="Collura K."/>
            <person name="Luo M."/>
            <person name="Yang T."/>
            <person name="Ammiraju J.S.S."/>
            <person name="Engler F."/>
            <person name="Soderlund C."/>
            <person name="Wing R.A."/>
            <person name="Palmer L.E."/>
            <person name="de la Bastide M."/>
            <person name="Spiegel L."/>
            <person name="Nascimento L."/>
            <person name="Zutavern T."/>
            <person name="O'Shaughnessy A."/>
            <person name="Dike S."/>
            <person name="Dedhia N."/>
            <person name="Preston R."/>
            <person name="Balija V."/>
            <person name="McCombie W.R."/>
            <person name="Chow T."/>
            <person name="Chen H."/>
            <person name="Chung M."/>
            <person name="Chen C."/>
            <person name="Shaw J."/>
            <person name="Wu H."/>
            <person name="Hsiao K."/>
            <person name="Chao Y."/>
            <person name="Chu M."/>
            <person name="Cheng C."/>
            <person name="Hour A."/>
            <person name="Lee P."/>
            <person name="Lin S."/>
            <person name="Lin Y."/>
            <person name="Liou J."/>
            <person name="Liu S."/>
            <person name="Hsing Y."/>
            <person name="Raghuvanshi S."/>
            <person name="Mohanty A."/>
            <person name="Bharti A.K."/>
            <person name="Gaur A."/>
            <person name="Gupta V."/>
            <person name="Kumar D."/>
            <person name="Ravi V."/>
            <person name="Vij S."/>
            <person name="Kapur A."/>
            <person name="Khurana P."/>
            <person name="Khurana P."/>
            <person name="Khurana J.P."/>
            <person name="Tyagi A.K."/>
            <person name="Gaikwad K."/>
            <person name="Singh A."/>
            <person name="Dalal V."/>
            <person name="Srivastava S."/>
            <person name="Dixit A."/>
            <person name="Pal A.K."/>
            <person name="Ghazi I.A."/>
            <person name="Yadav M."/>
            <person name="Pandit A."/>
            <person name="Bhargava A."/>
            <person name="Sureshbabu K."/>
            <person name="Batra K."/>
            <person name="Sharma T.R."/>
            <person name="Mohapatra T."/>
            <person name="Singh N.K."/>
            <person name="Messing J."/>
            <person name="Nelson A.B."/>
            <person name="Fuks G."/>
            <person name="Kavchok S."/>
            <person name="Keizer G."/>
            <person name="Linton E."/>
            <person name="Llaca V."/>
            <person name="Song R."/>
            <person name="Tanyolac B."/>
            <person name="Young S."/>
            <person name="Ho-Il K."/>
            <person name="Hahn J.H."/>
            <person name="Sangsakoo G."/>
            <person name="Vanavichit A."/>
            <person name="de Mattos Luiz.A.T."/>
            <person name="Zimmer P.D."/>
            <person name="Malone G."/>
            <person name="Dellagostin O."/>
            <person name="de Oliveira A.C."/>
            <person name="Bevan M."/>
            <person name="Bancroft I."/>
            <person name="Minx P."/>
            <person name="Cordum H."/>
            <person name="Wilson R."/>
            <person name="Cheng Z."/>
            <person name="Jin W."/>
            <person name="Jiang J."/>
            <person name="Leong S.A."/>
            <person name="Iwama H."/>
            <person name="Gojobori T."/>
            <person name="Itoh T."/>
            <person name="Niimura Y."/>
            <person name="Fujii Y."/>
            <person name="Habara T."/>
            <person name="Sakai H."/>
            <person name="Sato Y."/>
            <person name="Wilson G."/>
            <person name="Kumar K."/>
            <person name="McCouch S."/>
            <person name="Juretic N."/>
            <person name="Hoen D."/>
            <person name="Wright S."/>
            <person name="Bruskiewich R."/>
            <person name="Bureau T."/>
            <person name="Miyao A."/>
            <person name="Hirochika H."/>
            <person name="Nishikawa T."/>
            <person name="Kadowaki K."/>
            <person name="Sugiura M."/>
            <person name="Burr B."/>
            <person name="Sasaki T."/>
        </authorList>
    </citation>
    <scope>NUCLEOTIDE SEQUENCE [LARGE SCALE GENOMIC DNA]</scope>
    <source>
        <strain evidence="3">cv. Nipponbare</strain>
    </source>
</reference>
<evidence type="ECO:0000256" key="1">
    <source>
        <dbReference type="SAM" id="MobiDB-lite"/>
    </source>
</evidence>
<feature type="compositionally biased region" description="Acidic residues" evidence="1">
    <location>
        <begin position="279"/>
        <end position="298"/>
    </location>
</feature>
<dbReference type="InterPro" id="IPR012337">
    <property type="entry name" value="RNaseH-like_sf"/>
</dbReference>
<name>C7IXX4_ORYSJ</name>
<evidence type="ECO:0000313" key="3">
    <source>
        <dbReference type="Proteomes" id="UP000000763"/>
    </source>
</evidence>
<dbReference type="PANTHER" id="PTHR32166:SF74">
    <property type="entry name" value="OS05G0256350 PROTEIN"/>
    <property type="match status" value="1"/>
</dbReference>
<reference evidence="3" key="2">
    <citation type="journal article" date="2008" name="Nucleic Acids Res.">
        <title>The rice annotation project database (RAP-DB): 2008 update.</title>
        <authorList>
            <consortium name="The rice annotation project (RAP)"/>
        </authorList>
    </citation>
    <scope>GENOME REANNOTATION</scope>
    <source>
        <strain evidence="3">cv. Nipponbare</strain>
    </source>
</reference>
<protein>
    <submittedName>
        <fullName evidence="2">Os01g0909900 protein</fullName>
    </submittedName>
</protein>
<dbReference type="Proteomes" id="UP000000763">
    <property type="component" value="Chromosome 1"/>
</dbReference>
<dbReference type="SUPFAM" id="SSF53098">
    <property type="entry name" value="Ribonuclease H-like"/>
    <property type="match status" value="1"/>
</dbReference>
<feature type="region of interest" description="Disordered" evidence="1">
    <location>
        <begin position="264"/>
        <end position="307"/>
    </location>
</feature>